<evidence type="ECO:0000313" key="4">
    <source>
        <dbReference type="EMBL" id="NEB08717.1"/>
    </source>
</evidence>
<reference evidence="4 5" key="1">
    <citation type="submission" date="2020-01" db="EMBL/GenBank/DDBJ databases">
        <title>Insect and environment-associated Actinomycetes.</title>
        <authorList>
            <person name="Currrie C."/>
            <person name="Chevrette M."/>
            <person name="Carlson C."/>
            <person name="Stubbendieck R."/>
            <person name="Wendt-Pienkowski E."/>
        </authorList>
    </citation>
    <scope>NUCLEOTIDE SEQUENCE [LARGE SCALE GENOMIC DNA]</scope>
    <source>
        <strain evidence="4 5">SID14163</strain>
    </source>
</reference>
<protein>
    <submittedName>
        <fullName evidence="4">GNAT family N-acetyltransferase</fullName>
    </submittedName>
</protein>
<dbReference type="InterPro" id="IPR045039">
    <property type="entry name" value="NSI-like"/>
</dbReference>
<evidence type="ECO:0000313" key="5">
    <source>
        <dbReference type="Proteomes" id="UP000470446"/>
    </source>
</evidence>
<proteinExistence type="predicted"/>
<dbReference type="Proteomes" id="UP000470446">
    <property type="component" value="Unassembled WGS sequence"/>
</dbReference>
<dbReference type="CDD" id="cd04301">
    <property type="entry name" value="NAT_SF"/>
    <property type="match status" value="1"/>
</dbReference>
<evidence type="ECO:0000256" key="1">
    <source>
        <dbReference type="ARBA" id="ARBA00022679"/>
    </source>
</evidence>
<dbReference type="AlphaFoldDB" id="A0A7K3PFQ4"/>
<gene>
    <name evidence="4" type="ORF">G3I32_07495</name>
</gene>
<dbReference type="PANTHER" id="PTHR43626:SF4">
    <property type="entry name" value="GCN5-RELATED N-ACETYLTRANSFERASE 2, CHLOROPLASTIC"/>
    <property type="match status" value="1"/>
</dbReference>
<comment type="caution">
    <text evidence="4">The sequence shown here is derived from an EMBL/GenBank/DDBJ whole genome shotgun (WGS) entry which is preliminary data.</text>
</comment>
<dbReference type="RefSeq" id="WP_164244501.1">
    <property type="nucleotide sequence ID" value="NZ_JAAGMA010000196.1"/>
</dbReference>
<dbReference type="Pfam" id="PF00583">
    <property type="entry name" value="Acetyltransf_1"/>
    <property type="match status" value="1"/>
</dbReference>
<accession>A0A7K3PFQ4</accession>
<sequence length="148" mass="16068">MSALENHTWSHRLDEVDLEELSRLYLLAPLGDKPPEALATVFGNSRYLCFVHAGDVLVGAGRVLADGADCAYIADVAVHPEHQGHGLGSGIIRKLVELAAGHKKIILYAAPGTEAFYRGLGFRHMNTAMAIWSDPQRAVDIGLLRPED</sequence>
<dbReference type="InterPro" id="IPR016181">
    <property type="entry name" value="Acyl_CoA_acyltransferase"/>
</dbReference>
<dbReference type="PROSITE" id="PS51186">
    <property type="entry name" value="GNAT"/>
    <property type="match status" value="1"/>
</dbReference>
<keyword evidence="2" id="KW-0012">Acyltransferase</keyword>
<feature type="domain" description="N-acetyltransferase" evidence="3">
    <location>
        <begin position="11"/>
        <end position="146"/>
    </location>
</feature>
<organism evidence="4 5">
    <name type="scientific">Streptomyces coelicoflavus</name>
    <dbReference type="NCBI Taxonomy" id="285562"/>
    <lineage>
        <taxon>Bacteria</taxon>
        <taxon>Bacillati</taxon>
        <taxon>Actinomycetota</taxon>
        <taxon>Actinomycetes</taxon>
        <taxon>Kitasatosporales</taxon>
        <taxon>Streptomycetaceae</taxon>
        <taxon>Streptomyces</taxon>
    </lineage>
</organism>
<dbReference type="EMBL" id="JAAGMA010000196">
    <property type="protein sequence ID" value="NEB08717.1"/>
    <property type="molecule type" value="Genomic_DNA"/>
</dbReference>
<keyword evidence="1 4" id="KW-0808">Transferase</keyword>
<name>A0A7K3PFQ4_9ACTN</name>
<dbReference type="Gene3D" id="3.40.630.30">
    <property type="match status" value="1"/>
</dbReference>
<dbReference type="GO" id="GO:0008080">
    <property type="term" value="F:N-acetyltransferase activity"/>
    <property type="evidence" value="ECO:0007669"/>
    <property type="project" value="InterPro"/>
</dbReference>
<dbReference type="PANTHER" id="PTHR43626">
    <property type="entry name" value="ACYL-COA N-ACYLTRANSFERASE"/>
    <property type="match status" value="1"/>
</dbReference>
<dbReference type="InterPro" id="IPR000182">
    <property type="entry name" value="GNAT_dom"/>
</dbReference>
<dbReference type="GO" id="GO:0005737">
    <property type="term" value="C:cytoplasm"/>
    <property type="evidence" value="ECO:0007669"/>
    <property type="project" value="TreeGrafter"/>
</dbReference>
<dbReference type="SUPFAM" id="SSF55729">
    <property type="entry name" value="Acyl-CoA N-acyltransferases (Nat)"/>
    <property type="match status" value="1"/>
</dbReference>
<evidence type="ECO:0000256" key="2">
    <source>
        <dbReference type="ARBA" id="ARBA00023315"/>
    </source>
</evidence>
<evidence type="ECO:0000259" key="3">
    <source>
        <dbReference type="PROSITE" id="PS51186"/>
    </source>
</evidence>